<sequence length="304" mass="32504">MAKILVTGASGFVGRHLVPALEARGHAVVEAGRRRRSGAAQHVAISDIGPETDWSGKLEGMDCVIHLAGLAHRKAPDEQFHAVNDQGTERLVDACRSAGVGAFVLLSSIAARKAEQLPREANAYGRSKLASERHVLHAAELGSLTGIILRPPMIYGHDAPGNWHRLQRLAAGSLPLPFGSVHNRRSHCSIDNLCSAIVSAVEEGVQGSGVYEIADEDQVSLAETLELLRDAMGKKAALLPVPVAILRAALAALGQKKLVESLLDDLQLDPSPFMRAFNWKPPEKAKEAIRKSGRLFAKSSESVA</sequence>
<dbReference type="Gene3D" id="3.40.50.720">
    <property type="entry name" value="NAD(P)-binding Rossmann-like Domain"/>
    <property type="match status" value="1"/>
</dbReference>
<dbReference type="InterPro" id="IPR001509">
    <property type="entry name" value="Epimerase_deHydtase"/>
</dbReference>
<evidence type="ECO:0000313" key="3">
    <source>
        <dbReference type="Proteomes" id="UP000636264"/>
    </source>
</evidence>
<name>A0A916W274_9HYPH</name>
<evidence type="ECO:0000259" key="1">
    <source>
        <dbReference type="Pfam" id="PF01370"/>
    </source>
</evidence>
<dbReference type="RefSeq" id="WP_188720253.1">
    <property type="nucleotide sequence ID" value="NZ_BMIF01000003.1"/>
</dbReference>
<dbReference type="SUPFAM" id="SSF51735">
    <property type="entry name" value="NAD(P)-binding Rossmann-fold domains"/>
    <property type="match status" value="1"/>
</dbReference>
<dbReference type="AlphaFoldDB" id="A0A916W274"/>
<dbReference type="PANTHER" id="PTHR43245">
    <property type="entry name" value="BIFUNCTIONAL POLYMYXIN RESISTANCE PROTEIN ARNA"/>
    <property type="match status" value="1"/>
</dbReference>
<protein>
    <submittedName>
        <fullName evidence="2">UDP-glucose 4-epimerase</fullName>
    </submittedName>
</protein>
<reference evidence="2" key="2">
    <citation type="submission" date="2020-09" db="EMBL/GenBank/DDBJ databases">
        <authorList>
            <person name="Sun Q."/>
            <person name="Zhou Y."/>
        </authorList>
    </citation>
    <scope>NUCLEOTIDE SEQUENCE</scope>
    <source>
        <strain evidence="2">CGMCC 1.15320</strain>
    </source>
</reference>
<dbReference type="InterPro" id="IPR050177">
    <property type="entry name" value="Lipid_A_modif_metabolic_enz"/>
</dbReference>
<dbReference type="Proteomes" id="UP000636264">
    <property type="component" value="Unassembled WGS sequence"/>
</dbReference>
<evidence type="ECO:0000313" key="2">
    <source>
        <dbReference type="EMBL" id="GGA61540.1"/>
    </source>
</evidence>
<organism evidence="2 3">
    <name type="scientific">Nitratireductor aestuarii</name>
    <dbReference type="NCBI Taxonomy" id="1735103"/>
    <lineage>
        <taxon>Bacteria</taxon>
        <taxon>Pseudomonadati</taxon>
        <taxon>Pseudomonadota</taxon>
        <taxon>Alphaproteobacteria</taxon>
        <taxon>Hyphomicrobiales</taxon>
        <taxon>Phyllobacteriaceae</taxon>
        <taxon>Nitratireductor</taxon>
    </lineage>
</organism>
<reference evidence="2" key="1">
    <citation type="journal article" date="2014" name="Int. J. Syst. Evol. Microbiol.">
        <title>Complete genome sequence of Corynebacterium casei LMG S-19264T (=DSM 44701T), isolated from a smear-ripened cheese.</title>
        <authorList>
            <consortium name="US DOE Joint Genome Institute (JGI-PGF)"/>
            <person name="Walter F."/>
            <person name="Albersmeier A."/>
            <person name="Kalinowski J."/>
            <person name="Ruckert C."/>
        </authorList>
    </citation>
    <scope>NUCLEOTIDE SEQUENCE</scope>
    <source>
        <strain evidence="2">CGMCC 1.15320</strain>
    </source>
</reference>
<accession>A0A916W274</accession>
<dbReference type="EMBL" id="BMIF01000003">
    <property type="protein sequence ID" value="GGA61540.1"/>
    <property type="molecule type" value="Genomic_DNA"/>
</dbReference>
<dbReference type="PANTHER" id="PTHR43245:SF58">
    <property type="entry name" value="BLL5923 PROTEIN"/>
    <property type="match status" value="1"/>
</dbReference>
<proteinExistence type="predicted"/>
<comment type="caution">
    <text evidence="2">The sequence shown here is derived from an EMBL/GenBank/DDBJ whole genome shotgun (WGS) entry which is preliminary data.</text>
</comment>
<feature type="domain" description="NAD-dependent epimerase/dehydratase" evidence="1">
    <location>
        <begin position="4"/>
        <end position="213"/>
    </location>
</feature>
<gene>
    <name evidence="2" type="ORF">GCM10011385_14030</name>
</gene>
<dbReference type="Pfam" id="PF01370">
    <property type="entry name" value="Epimerase"/>
    <property type="match status" value="1"/>
</dbReference>
<dbReference type="InterPro" id="IPR036291">
    <property type="entry name" value="NAD(P)-bd_dom_sf"/>
</dbReference>
<keyword evidence="3" id="KW-1185">Reference proteome</keyword>